<comment type="caution">
    <text evidence="1">The sequence shown here is derived from an EMBL/GenBank/DDBJ whole genome shotgun (WGS) entry which is preliminary data.</text>
</comment>
<keyword evidence="2" id="KW-1185">Reference proteome</keyword>
<dbReference type="AlphaFoldDB" id="A0A9R1WYF0"/>
<reference evidence="1 2" key="1">
    <citation type="journal article" date="2017" name="Nat. Commun.">
        <title>Genome assembly with in vitro proximity ligation data and whole-genome triplication in lettuce.</title>
        <authorList>
            <person name="Reyes-Chin-Wo S."/>
            <person name="Wang Z."/>
            <person name="Yang X."/>
            <person name="Kozik A."/>
            <person name="Arikit S."/>
            <person name="Song C."/>
            <person name="Xia L."/>
            <person name="Froenicke L."/>
            <person name="Lavelle D.O."/>
            <person name="Truco M.J."/>
            <person name="Xia R."/>
            <person name="Zhu S."/>
            <person name="Xu C."/>
            <person name="Xu H."/>
            <person name="Xu X."/>
            <person name="Cox K."/>
            <person name="Korf I."/>
            <person name="Meyers B.C."/>
            <person name="Michelmore R.W."/>
        </authorList>
    </citation>
    <scope>NUCLEOTIDE SEQUENCE [LARGE SCALE GENOMIC DNA]</scope>
    <source>
        <strain evidence="2">cv. Salinas</strain>
        <tissue evidence="1">Seedlings</tissue>
    </source>
</reference>
<organism evidence="1 2">
    <name type="scientific">Lactuca sativa</name>
    <name type="common">Garden lettuce</name>
    <dbReference type="NCBI Taxonomy" id="4236"/>
    <lineage>
        <taxon>Eukaryota</taxon>
        <taxon>Viridiplantae</taxon>
        <taxon>Streptophyta</taxon>
        <taxon>Embryophyta</taxon>
        <taxon>Tracheophyta</taxon>
        <taxon>Spermatophyta</taxon>
        <taxon>Magnoliopsida</taxon>
        <taxon>eudicotyledons</taxon>
        <taxon>Gunneridae</taxon>
        <taxon>Pentapetalae</taxon>
        <taxon>asterids</taxon>
        <taxon>campanulids</taxon>
        <taxon>Asterales</taxon>
        <taxon>Asteraceae</taxon>
        <taxon>Cichorioideae</taxon>
        <taxon>Cichorieae</taxon>
        <taxon>Lactucinae</taxon>
        <taxon>Lactuca</taxon>
    </lineage>
</organism>
<proteinExistence type="predicted"/>
<dbReference type="EMBL" id="NBSK02000008">
    <property type="protein sequence ID" value="KAJ0191779.1"/>
    <property type="molecule type" value="Genomic_DNA"/>
</dbReference>
<evidence type="ECO:0000313" key="1">
    <source>
        <dbReference type="EMBL" id="KAJ0191779.1"/>
    </source>
</evidence>
<gene>
    <name evidence="1" type="ORF">LSAT_V11C800422180</name>
</gene>
<evidence type="ECO:0000313" key="2">
    <source>
        <dbReference type="Proteomes" id="UP000235145"/>
    </source>
</evidence>
<protein>
    <submittedName>
        <fullName evidence="1">Uncharacterized protein</fullName>
    </submittedName>
</protein>
<dbReference type="Proteomes" id="UP000235145">
    <property type="component" value="Unassembled WGS sequence"/>
</dbReference>
<name>A0A9R1WYF0_LACSA</name>
<accession>A0A9R1WYF0</accession>
<sequence length="98" mass="10974">MVMLFDLRSIWTMISPTTTTTSARHPPSGRIHYLSLTLRFCSNAIPSLSSTFVPVCIGWTGWSRPQLLHKPIDAGDTDSADLSPSSSKPRIHRLYLQF</sequence>